<name>Q174V5_AEDAE</name>
<sequence length="150" mass="16227">MRITCSGEMPLLHHYAEGIGTPFGTQGSQGFPFQPTQTATKVHSPHINASQRRLVPNKTGPSSRIARFGGSTVDERFTEAGTDATIDAIGYLPTKTLYAITVIKRLCSALPCRQGKLDSPSYRTRVPLLDIAAGSSGHRLIFNRIIGALF</sequence>
<dbReference type="HOGENOM" id="CLU_1742053_0_0_1"/>
<evidence type="ECO:0000313" key="2">
    <source>
        <dbReference type="EMBL" id="EAT41609.1"/>
    </source>
</evidence>
<accession>Q174V5</accession>
<reference evidence="2" key="3">
    <citation type="submission" date="2012-09" db="EMBL/GenBank/DDBJ databases">
        <authorList>
            <consortium name="VectorBase"/>
        </authorList>
    </citation>
    <scope>NUCLEOTIDE SEQUENCE</scope>
    <source>
        <strain evidence="2">Liverpool</strain>
    </source>
</reference>
<protein>
    <submittedName>
        <fullName evidence="2">AAEL006759-PA</fullName>
    </submittedName>
</protein>
<organism evidence="2 3">
    <name type="scientific">Aedes aegypti</name>
    <name type="common">Yellowfever mosquito</name>
    <name type="synonym">Culex aegypti</name>
    <dbReference type="NCBI Taxonomy" id="7159"/>
    <lineage>
        <taxon>Eukaryota</taxon>
        <taxon>Metazoa</taxon>
        <taxon>Ecdysozoa</taxon>
        <taxon>Arthropoda</taxon>
        <taxon>Hexapoda</taxon>
        <taxon>Insecta</taxon>
        <taxon>Pterygota</taxon>
        <taxon>Neoptera</taxon>
        <taxon>Endopterygota</taxon>
        <taxon>Diptera</taxon>
        <taxon>Nematocera</taxon>
        <taxon>Culicoidea</taxon>
        <taxon>Culicidae</taxon>
        <taxon>Culicinae</taxon>
        <taxon>Aedini</taxon>
        <taxon>Aedes</taxon>
        <taxon>Stegomyia</taxon>
    </lineage>
</organism>
<dbReference type="PaxDb" id="7159-AAEL006759-PA"/>
<gene>
    <name evidence="2" type="ORF">AaeL_AAEL006759</name>
</gene>
<evidence type="ECO:0000256" key="1">
    <source>
        <dbReference type="SAM" id="MobiDB-lite"/>
    </source>
</evidence>
<reference evidence="2" key="1">
    <citation type="submission" date="2005-10" db="EMBL/GenBank/DDBJ databases">
        <authorList>
            <person name="Loftus B.J."/>
            <person name="Nene V.M."/>
            <person name="Hannick L.I."/>
            <person name="Bidwell S."/>
            <person name="Haas B."/>
            <person name="Amedeo P."/>
            <person name="Orvis J."/>
            <person name="Wortman J.R."/>
            <person name="White O.R."/>
            <person name="Salzberg S."/>
            <person name="Shumway M."/>
            <person name="Koo H."/>
            <person name="Zhao Y."/>
            <person name="Holmes M."/>
            <person name="Miller J."/>
            <person name="Schatz M."/>
            <person name="Pop M."/>
            <person name="Pai G."/>
            <person name="Utterback T."/>
            <person name="Rogers Y.-H."/>
            <person name="Kravitz S."/>
            <person name="Fraser C.M."/>
        </authorList>
    </citation>
    <scope>NUCLEOTIDE SEQUENCE</scope>
    <source>
        <strain evidence="2">Liverpool</strain>
    </source>
</reference>
<dbReference type="EMBL" id="CH477405">
    <property type="protein sequence ID" value="EAT41609.1"/>
    <property type="molecule type" value="Genomic_DNA"/>
</dbReference>
<reference evidence="2" key="2">
    <citation type="journal article" date="2007" name="Science">
        <title>Genome sequence of Aedes aegypti, a major arbovirus vector.</title>
        <authorList>
            <person name="Nene V."/>
            <person name="Wortman J.R."/>
            <person name="Lawson D."/>
            <person name="Haas B."/>
            <person name="Kodira C."/>
            <person name="Tu Z.J."/>
            <person name="Loftus B."/>
            <person name="Xi Z."/>
            <person name="Megy K."/>
            <person name="Grabherr M."/>
            <person name="Ren Q."/>
            <person name="Zdobnov E.M."/>
            <person name="Lobo N.F."/>
            <person name="Campbell K.S."/>
            <person name="Brown S.E."/>
            <person name="Bonaldo M.F."/>
            <person name="Zhu J."/>
            <person name="Sinkins S.P."/>
            <person name="Hogenkamp D.G."/>
            <person name="Amedeo P."/>
            <person name="Arensburger P."/>
            <person name="Atkinson P.W."/>
            <person name="Bidwell S."/>
            <person name="Biedler J."/>
            <person name="Birney E."/>
            <person name="Bruggner R.V."/>
            <person name="Costas J."/>
            <person name="Coy M.R."/>
            <person name="Crabtree J."/>
            <person name="Crawford M."/>
            <person name="Debruyn B."/>
            <person name="Decaprio D."/>
            <person name="Eiglmeier K."/>
            <person name="Eisenstadt E."/>
            <person name="El-Dorry H."/>
            <person name="Gelbart W.M."/>
            <person name="Gomes S.L."/>
            <person name="Hammond M."/>
            <person name="Hannick L.I."/>
            <person name="Hogan J.R."/>
            <person name="Holmes M.H."/>
            <person name="Jaffe D."/>
            <person name="Johnston J.S."/>
            <person name="Kennedy R.C."/>
            <person name="Koo H."/>
            <person name="Kravitz S."/>
            <person name="Kriventseva E.V."/>
            <person name="Kulp D."/>
            <person name="Labutti K."/>
            <person name="Lee E."/>
            <person name="Li S."/>
            <person name="Lovin D.D."/>
            <person name="Mao C."/>
            <person name="Mauceli E."/>
            <person name="Menck C.F."/>
            <person name="Miller J.R."/>
            <person name="Montgomery P."/>
            <person name="Mori A."/>
            <person name="Nascimento A.L."/>
            <person name="Naveira H.F."/>
            <person name="Nusbaum C."/>
            <person name="O'leary S."/>
            <person name="Orvis J."/>
            <person name="Pertea M."/>
            <person name="Quesneville H."/>
            <person name="Reidenbach K.R."/>
            <person name="Rogers Y.H."/>
            <person name="Roth C.W."/>
            <person name="Schneider J.R."/>
            <person name="Schatz M."/>
            <person name="Shumway M."/>
            <person name="Stanke M."/>
            <person name="Stinson E.O."/>
            <person name="Tubio J.M."/>
            <person name="Vanzee J.P."/>
            <person name="Verjovski-Almeida S."/>
            <person name="Werner D."/>
            <person name="White O."/>
            <person name="Wyder S."/>
            <person name="Zeng Q."/>
            <person name="Zhao Q."/>
            <person name="Zhao Y."/>
            <person name="Hill C.A."/>
            <person name="Raikhel A.S."/>
            <person name="Soares M.B."/>
            <person name="Knudson D.L."/>
            <person name="Lee N.H."/>
            <person name="Galagan J."/>
            <person name="Salzberg S.L."/>
            <person name="Paulsen I.T."/>
            <person name="Dimopoulos G."/>
            <person name="Collins F.H."/>
            <person name="Birren B."/>
            <person name="Fraser-Liggett C.M."/>
            <person name="Severson D.W."/>
        </authorList>
    </citation>
    <scope>NUCLEOTIDE SEQUENCE [LARGE SCALE GENOMIC DNA]</scope>
    <source>
        <strain evidence="2">Liverpool</strain>
    </source>
</reference>
<dbReference type="AlphaFoldDB" id="Q174V5"/>
<evidence type="ECO:0000313" key="3">
    <source>
        <dbReference type="Proteomes" id="UP000682892"/>
    </source>
</evidence>
<dbReference type="Proteomes" id="UP000682892">
    <property type="component" value="Unassembled WGS sequence"/>
</dbReference>
<proteinExistence type="predicted"/>
<feature type="region of interest" description="Disordered" evidence="1">
    <location>
        <begin position="26"/>
        <end position="47"/>
    </location>
</feature>